<dbReference type="Gene3D" id="3.10.450.50">
    <property type="match status" value="1"/>
</dbReference>
<dbReference type="EMBL" id="ACQT01000009">
    <property type="protein sequence ID" value="EER61822.1"/>
    <property type="molecule type" value="Genomic_DNA"/>
</dbReference>
<reference evidence="2 3" key="1">
    <citation type="submission" date="2009-05" db="EMBL/GenBank/DDBJ databases">
        <title>The draft genome of Acidovorax delafieldii 2AN.</title>
        <authorList>
            <consortium name="US DOE Joint Genome Institute (JGI-PGF)"/>
            <person name="Lucas S."/>
            <person name="Copeland A."/>
            <person name="Lapidus A."/>
            <person name="Glavina del Rio T."/>
            <person name="Tice H."/>
            <person name="Bruce D."/>
            <person name="Goodwin L."/>
            <person name="Pitluck S."/>
            <person name="Larimer F."/>
            <person name="Land M.L."/>
            <person name="Hauser L."/>
            <person name="Shelobolina E.S."/>
            <person name="Picardal F."/>
            <person name="Roden E."/>
            <person name="Emerson D."/>
        </authorList>
    </citation>
    <scope>NUCLEOTIDE SEQUENCE [LARGE SCALE GENOMIC DNA]</scope>
    <source>
        <strain evidence="2 3">2AN</strain>
    </source>
</reference>
<dbReference type="CDD" id="cd00531">
    <property type="entry name" value="NTF2_like"/>
    <property type="match status" value="1"/>
</dbReference>
<dbReference type="Pfam" id="PF13577">
    <property type="entry name" value="SnoaL_4"/>
    <property type="match status" value="1"/>
</dbReference>
<dbReference type="OrthoDB" id="1492465at2"/>
<evidence type="ECO:0000313" key="2">
    <source>
        <dbReference type="EMBL" id="EER61822.1"/>
    </source>
</evidence>
<dbReference type="PATRIC" id="fig|573060.9.peg.4601"/>
<dbReference type="InterPro" id="IPR037401">
    <property type="entry name" value="SnoaL-like"/>
</dbReference>
<dbReference type="Proteomes" id="UP000003856">
    <property type="component" value="Unassembled WGS sequence"/>
</dbReference>
<dbReference type="SUPFAM" id="SSF54427">
    <property type="entry name" value="NTF2-like"/>
    <property type="match status" value="1"/>
</dbReference>
<organism evidence="2 3">
    <name type="scientific">Acidovorax delafieldii 2AN</name>
    <dbReference type="NCBI Taxonomy" id="573060"/>
    <lineage>
        <taxon>Bacteria</taxon>
        <taxon>Pseudomonadati</taxon>
        <taxon>Pseudomonadota</taxon>
        <taxon>Betaproteobacteria</taxon>
        <taxon>Burkholderiales</taxon>
        <taxon>Comamonadaceae</taxon>
        <taxon>Acidovorax</taxon>
    </lineage>
</organism>
<dbReference type="InterPro" id="IPR032710">
    <property type="entry name" value="NTF2-like_dom_sf"/>
</dbReference>
<name>C5T178_ACIDE</name>
<dbReference type="AlphaFoldDB" id="C5T178"/>
<sequence>MNFDTATQQRLLRMLDERDIHEVLTRYCRGVDRCDTDLIASCYHEDAVDDHGTWNAYGRDAAATIVERVRPGPDTAMHFLGNVRIEVESDAAFAESYILAYRSFQRAGRAYTRVRALRFVDRFTRRQGQWRIAERVVADDWNRVDEVVEAMREADQFRHGSKDRDDPVYAIRRGRLAREPGRGA</sequence>
<proteinExistence type="predicted"/>
<feature type="domain" description="SnoaL-like" evidence="1">
    <location>
        <begin position="13"/>
        <end position="135"/>
    </location>
</feature>
<accession>C5T178</accession>
<gene>
    <name evidence="2" type="ORF">AcdelDRAFT_0658</name>
</gene>
<dbReference type="RefSeq" id="WP_005793356.1">
    <property type="nucleotide sequence ID" value="NZ_ACQT01000009.1"/>
</dbReference>
<protein>
    <submittedName>
        <fullName evidence="2">Gamma-BHC dehydrochlorinase</fullName>
    </submittedName>
</protein>
<evidence type="ECO:0000259" key="1">
    <source>
        <dbReference type="Pfam" id="PF13577"/>
    </source>
</evidence>
<comment type="caution">
    <text evidence="2">The sequence shown here is derived from an EMBL/GenBank/DDBJ whole genome shotgun (WGS) entry which is preliminary data.</text>
</comment>
<evidence type="ECO:0000313" key="3">
    <source>
        <dbReference type="Proteomes" id="UP000003856"/>
    </source>
</evidence>
<keyword evidence="3" id="KW-1185">Reference proteome</keyword>